<gene>
    <name evidence="2" type="ORF">BV898_12303</name>
</gene>
<sequence>MSRILILLIIYMDQSQKNSTTTAKDGASLSPSSPSKRKVSASGNEARGSDGPGDGHAGPDVKKAESLPFHSYPYFGL</sequence>
<accession>A0A1W0WE12</accession>
<proteinExistence type="predicted"/>
<evidence type="ECO:0000313" key="3">
    <source>
        <dbReference type="Proteomes" id="UP000192578"/>
    </source>
</evidence>
<name>A0A1W0WE12_HYPEX</name>
<keyword evidence="3" id="KW-1185">Reference proteome</keyword>
<feature type="region of interest" description="Disordered" evidence="1">
    <location>
        <begin position="17"/>
        <end position="64"/>
    </location>
</feature>
<protein>
    <submittedName>
        <fullName evidence="2">Uncharacterized protein</fullName>
    </submittedName>
</protein>
<evidence type="ECO:0000313" key="2">
    <source>
        <dbReference type="EMBL" id="OQV13451.1"/>
    </source>
</evidence>
<organism evidence="2 3">
    <name type="scientific">Hypsibius exemplaris</name>
    <name type="common">Freshwater tardigrade</name>
    <dbReference type="NCBI Taxonomy" id="2072580"/>
    <lineage>
        <taxon>Eukaryota</taxon>
        <taxon>Metazoa</taxon>
        <taxon>Ecdysozoa</taxon>
        <taxon>Tardigrada</taxon>
        <taxon>Eutardigrada</taxon>
        <taxon>Parachela</taxon>
        <taxon>Hypsibioidea</taxon>
        <taxon>Hypsibiidae</taxon>
        <taxon>Hypsibius</taxon>
    </lineage>
</organism>
<feature type="compositionally biased region" description="Polar residues" evidence="1">
    <location>
        <begin position="17"/>
        <end position="34"/>
    </location>
</feature>
<dbReference type="EMBL" id="MTYJ01000123">
    <property type="protein sequence ID" value="OQV13451.1"/>
    <property type="molecule type" value="Genomic_DNA"/>
</dbReference>
<dbReference type="Proteomes" id="UP000192578">
    <property type="component" value="Unassembled WGS sequence"/>
</dbReference>
<evidence type="ECO:0000256" key="1">
    <source>
        <dbReference type="SAM" id="MobiDB-lite"/>
    </source>
</evidence>
<comment type="caution">
    <text evidence="2">The sequence shown here is derived from an EMBL/GenBank/DDBJ whole genome shotgun (WGS) entry which is preliminary data.</text>
</comment>
<reference evidence="3" key="1">
    <citation type="submission" date="2017-01" db="EMBL/GenBank/DDBJ databases">
        <title>Comparative genomics of anhydrobiosis in the tardigrade Hypsibius dujardini.</title>
        <authorList>
            <person name="Yoshida Y."/>
            <person name="Koutsovoulos G."/>
            <person name="Laetsch D."/>
            <person name="Stevens L."/>
            <person name="Kumar S."/>
            <person name="Horikawa D."/>
            <person name="Ishino K."/>
            <person name="Komine S."/>
            <person name="Tomita M."/>
            <person name="Blaxter M."/>
            <person name="Arakawa K."/>
        </authorList>
    </citation>
    <scope>NUCLEOTIDE SEQUENCE [LARGE SCALE GENOMIC DNA]</scope>
    <source>
        <strain evidence="3">Z151</strain>
    </source>
</reference>
<dbReference type="AlphaFoldDB" id="A0A1W0WE12"/>